<evidence type="ECO:0000256" key="3">
    <source>
        <dbReference type="ARBA" id="ARBA00022989"/>
    </source>
</evidence>
<dbReference type="GO" id="GO:0016020">
    <property type="term" value="C:membrane"/>
    <property type="evidence" value="ECO:0007669"/>
    <property type="project" value="UniProtKB-SubCell"/>
</dbReference>
<dbReference type="Gene3D" id="1.20.1070.10">
    <property type="entry name" value="Rhodopsin 7-helix transmembrane proteins"/>
    <property type="match status" value="1"/>
</dbReference>
<evidence type="ECO:0000256" key="5">
    <source>
        <dbReference type="SAM" id="Phobius"/>
    </source>
</evidence>
<feature type="transmembrane region" description="Helical" evidence="5">
    <location>
        <begin position="94"/>
        <end position="115"/>
    </location>
</feature>
<feature type="transmembrane region" description="Helical" evidence="5">
    <location>
        <begin position="64"/>
        <end position="82"/>
    </location>
</feature>
<keyword evidence="8" id="KW-1185">Reference proteome</keyword>
<reference evidence="7" key="1">
    <citation type="submission" date="2021-02" db="EMBL/GenBank/DDBJ databases">
        <authorList>
            <person name="Nowell W R."/>
        </authorList>
    </citation>
    <scope>NUCLEOTIDE SEQUENCE</scope>
</reference>
<accession>A0A814N6U3</accession>
<dbReference type="InterPro" id="IPR017452">
    <property type="entry name" value="GPCR_Rhodpsn_7TM"/>
</dbReference>
<feature type="transmembrane region" description="Helical" evidence="5">
    <location>
        <begin position="237"/>
        <end position="261"/>
    </location>
</feature>
<evidence type="ECO:0000259" key="6">
    <source>
        <dbReference type="PROSITE" id="PS50262"/>
    </source>
</evidence>
<feature type="transmembrane region" description="Helical" evidence="5">
    <location>
        <begin position="281"/>
        <end position="304"/>
    </location>
</feature>
<dbReference type="PROSITE" id="PS50262">
    <property type="entry name" value="G_PROTEIN_RECEP_F1_2"/>
    <property type="match status" value="1"/>
</dbReference>
<comment type="caution">
    <text evidence="7">The sequence shown here is derived from an EMBL/GenBank/DDBJ whole genome shotgun (WGS) entry which is preliminary data.</text>
</comment>
<comment type="subcellular location">
    <subcellularLocation>
        <location evidence="1">Membrane</location>
    </subcellularLocation>
</comment>
<keyword evidence="2 5" id="KW-0812">Transmembrane</keyword>
<dbReference type="Proteomes" id="UP000663828">
    <property type="component" value="Unassembled WGS sequence"/>
</dbReference>
<evidence type="ECO:0000256" key="4">
    <source>
        <dbReference type="ARBA" id="ARBA00023136"/>
    </source>
</evidence>
<feature type="transmembrane region" description="Helical" evidence="5">
    <location>
        <begin position="135"/>
        <end position="156"/>
    </location>
</feature>
<feature type="transmembrane region" description="Helical" evidence="5">
    <location>
        <begin position="176"/>
        <end position="202"/>
    </location>
</feature>
<evidence type="ECO:0000313" key="8">
    <source>
        <dbReference type="Proteomes" id="UP000663828"/>
    </source>
</evidence>
<dbReference type="EMBL" id="CAJNOR010001159">
    <property type="protein sequence ID" value="CAF1087936.1"/>
    <property type="molecule type" value="Genomic_DNA"/>
</dbReference>
<dbReference type="SUPFAM" id="SSF81321">
    <property type="entry name" value="Family A G protein-coupled receptor-like"/>
    <property type="match status" value="1"/>
</dbReference>
<proteinExistence type="predicted"/>
<keyword evidence="4 5" id="KW-0472">Membrane</keyword>
<name>A0A814N6U3_ADIRI</name>
<feature type="domain" description="G-protein coupled receptors family 1 profile" evidence="6">
    <location>
        <begin position="34"/>
        <end position="297"/>
    </location>
</feature>
<evidence type="ECO:0000256" key="2">
    <source>
        <dbReference type="ARBA" id="ARBA00022692"/>
    </source>
</evidence>
<dbReference type="AlphaFoldDB" id="A0A814N6U3"/>
<protein>
    <recommendedName>
        <fullName evidence="6">G-protein coupled receptors family 1 profile domain-containing protein</fullName>
    </recommendedName>
</protein>
<sequence length="322" mass="37568">MFLSSSITTTTLNLILLHLYRIGGPLLILIGTIGSTMMIILFTQKTFCQYPSSIYIISRNISNLCFIYFSILYETLVVGYNIALSSTNLTYCRFSCYTTLVFDILSPFYLLLALIDRSLVTSVNVNIRKYSTRRLAYSLSICILIFWLIFHIHALFNSKMIQTESEFIYCYFQPGLYSTFITYYSLISKGILAPLSLIYFGLQIVRNYRHRCHQVSISSSTIVKNNLSSTVRCRDRVTVLILLKDILMYILFSSIMSIYFMYELITEHQAKNLEQRDIEYIIRYLGIFCVCIPFCIGFYTNLLISKTFRNEVKNLMCIRRRK</sequence>
<keyword evidence="3 5" id="KW-1133">Transmembrane helix</keyword>
<organism evidence="7 8">
    <name type="scientific">Adineta ricciae</name>
    <name type="common">Rotifer</name>
    <dbReference type="NCBI Taxonomy" id="249248"/>
    <lineage>
        <taxon>Eukaryota</taxon>
        <taxon>Metazoa</taxon>
        <taxon>Spiralia</taxon>
        <taxon>Gnathifera</taxon>
        <taxon>Rotifera</taxon>
        <taxon>Eurotatoria</taxon>
        <taxon>Bdelloidea</taxon>
        <taxon>Adinetida</taxon>
        <taxon>Adinetidae</taxon>
        <taxon>Adineta</taxon>
    </lineage>
</organism>
<evidence type="ECO:0000313" key="7">
    <source>
        <dbReference type="EMBL" id="CAF1087936.1"/>
    </source>
</evidence>
<gene>
    <name evidence="7" type="ORF">XAT740_LOCUS17678</name>
</gene>
<evidence type="ECO:0000256" key="1">
    <source>
        <dbReference type="ARBA" id="ARBA00004370"/>
    </source>
</evidence>
<feature type="transmembrane region" description="Helical" evidence="5">
    <location>
        <begin position="20"/>
        <end position="43"/>
    </location>
</feature>